<reference evidence="3 4" key="1">
    <citation type="submission" date="2013-03" db="EMBL/GenBank/DDBJ databases">
        <title>The Genome Sequence of Phialophora europaea CBS 101466.</title>
        <authorList>
            <consortium name="The Broad Institute Genomics Platform"/>
            <person name="Cuomo C."/>
            <person name="de Hoog S."/>
            <person name="Gorbushina A."/>
            <person name="Walker B."/>
            <person name="Young S.K."/>
            <person name="Zeng Q."/>
            <person name="Gargeya S."/>
            <person name="Fitzgerald M."/>
            <person name="Haas B."/>
            <person name="Abouelleil A."/>
            <person name="Allen A.W."/>
            <person name="Alvarado L."/>
            <person name="Arachchi H.M."/>
            <person name="Berlin A.M."/>
            <person name="Chapman S.B."/>
            <person name="Gainer-Dewar J."/>
            <person name="Goldberg J."/>
            <person name="Griggs A."/>
            <person name="Gujja S."/>
            <person name="Hansen M."/>
            <person name="Howarth C."/>
            <person name="Imamovic A."/>
            <person name="Ireland A."/>
            <person name="Larimer J."/>
            <person name="McCowan C."/>
            <person name="Murphy C."/>
            <person name="Pearson M."/>
            <person name="Poon T.W."/>
            <person name="Priest M."/>
            <person name="Roberts A."/>
            <person name="Saif S."/>
            <person name="Shea T."/>
            <person name="Sisk P."/>
            <person name="Sykes S."/>
            <person name="Wortman J."/>
            <person name="Nusbaum C."/>
            <person name="Birren B."/>
        </authorList>
    </citation>
    <scope>NUCLEOTIDE SEQUENCE [LARGE SCALE GENOMIC DNA]</scope>
    <source>
        <strain evidence="3 4">CBS 101466</strain>
    </source>
</reference>
<feature type="repeat" description="TPR" evidence="1">
    <location>
        <begin position="445"/>
        <end position="478"/>
    </location>
</feature>
<evidence type="ECO:0000259" key="2">
    <source>
        <dbReference type="Pfam" id="PF14420"/>
    </source>
</evidence>
<protein>
    <recommendedName>
        <fullName evidence="2">Clr5 domain-containing protein</fullName>
    </recommendedName>
</protein>
<dbReference type="Pfam" id="PF14420">
    <property type="entry name" value="Clr5"/>
    <property type="match status" value="1"/>
</dbReference>
<dbReference type="InterPro" id="IPR011990">
    <property type="entry name" value="TPR-like_helical_dom_sf"/>
</dbReference>
<dbReference type="SUPFAM" id="SSF48452">
    <property type="entry name" value="TPR-like"/>
    <property type="match status" value="1"/>
</dbReference>
<organism evidence="3 4">
    <name type="scientific">Cyphellophora europaea (strain CBS 101466)</name>
    <name type="common">Phialophora europaea</name>
    <dbReference type="NCBI Taxonomy" id="1220924"/>
    <lineage>
        <taxon>Eukaryota</taxon>
        <taxon>Fungi</taxon>
        <taxon>Dikarya</taxon>
        <taxon>Ascomycota</taxon>
        <taxon>Pezizomycotina</taxon>
        <taxon>Eurotiomycetes</taxon>
        <taxon>Chaetothyriomycetidae</taxon>
        <taxon>Chaetothyriales</taxon>
        <taxon>Cyphellophoraceae</taxon>
        <taxon>Cyphellophora</taxon>
    </lineage>
</organism>
<dbReference type="GeneID" id="19968146"/>
<evidence type="ECO:0000313" key="3">
    <source>
        <dbReference type="EMBL" id="ETN46621.1"/>
    </source>
</evidence>
<dbReference type="STRING" id="1220924.W2SD15"/>
<dbReference type="VEuPathDB" id="FungiDB:HMPREF1541_00807"/>
<keyword evidence="1" id="KW-0802">TPR repeat</keyword>
<dbReference type="PANTHER" id="PTHR38788">
    <property type="entry name" value="CLR5 DOMAIN-CONTAINING PROTEIN"/>
    <property type="match status" value="1"/>
</dbReference>
<dbReference type="Proteomes" id="UP000030752">
    <property type="component" value="Unassembled WGS sequence"/>
</dbReference>
<feature type="domain" description="Clr5" evidence="2">
    <location>
        <begin position="49"/>
        <end position="102"/>
    </location>
</feature>
<dbReference type="HOGENOM" id="CLU_528920_0_0_1"/>
<evidence type="ECO:0000256" key="1">
    <source>
        <dbReference type="PROSITE-ProRule" id="PRU00339"/>
    </source>
</evidence>
<gene>
    <name evidence="3" type="ORF">HMPREF1541_00807</name>
</gene>
<dbReference type="RefSeq" id="XP_008711333.1">
    <property type="nucleotide sequence ID" value="XM_008713111.1"/>
</dbReference>
<dbReference type="eggNOG" id="ENOG502R0TM">
    <property type="taxonomic scope" value="Eukaryota"/>
</dbReference>
<keyword evidence="4" id="KW-1185">Reference proteome</keyword>
<evidence type="ECO:0000313" key="4">
    <source>
        <dbReference type="Proteomes" id="UP000030752"/>
    </source>
</evidence>
<name>W2SD15_CYPE1</name>
<dbReference type="AlphaFoldDB" id="W2SD15"/>
<dbReference type="Gene3D" id="1.25.40.10">
    <property type="entry name" value="Tetratricopeptide repeat domain"/>
    <property type="match status" value="1"/>
</dbReference>
<dbReference type="PROSITE" id="PS50005">
    <property type="entry name" value="TPR"/>
    <property type="match status" value="1"/>
</dbReference>
<dbReference type="EMBL" id="KB822711">
    <property type="protein sequence ID" value="ETN46621.1"/>
    <property type="molecule type" value="Genomic_DNA"/>
</dbReference>
<dbReference type="InParanoid" id="W2SD15"/>
<dbReference type="InterPro" id="IPR019734">
    <property type="entry name" value="TPR_rpt"/>
</dbReference>
<sequence length="586" mass="66596">MDMNYQTGNMDLDFVSSPFSAAPSPFDTSAVKDMDIQSLNLYPPLDPPSREDWERFKPVILEQYVGLNLTVKELVHHMEMWYQFKATPRMFKQRFTEWNVFKYAAAARRRQHNSSTSFTSAPVQLSASPTTDVASTAMSRVSSATSYASSSFSNPFPDEAEQYTGNWGCIQGGTCSQAAVCAHRHCIQTFLANLEQYNQVPQTSQPPQLSSPYGQPAVPRRGSVEKVLYYVEQFSDSWMSPDANTHLPCIPDAADQAKRITSGISNHCSHKSSPKQCERCTWAEFDFGLAMLEDGHADLAVTSFELGCRLAHLLLSQPSKLFIRNLVMAFGSSRWEKFESFRHKLLEYLALMAQVVLGDNHPITIILQNVAYGDTLVAASEFALRTMIRTFEKTTRAAHPDVLLVKRSLSVILRREQQFQVGEELLLSAIHDSETENGEDHKETRRCLRRLGHLYMQQQRWDEAEAVFMRILDSAPGKQEYAENWVPDEISVYTYQHLARMASDMGDRTKCRYWFSRELVAAIKRWGPQADYATECLQLAYNETPPDSLHYVVEQYPEILLTAQSLQLQGNVIVSKARWCAVRNLI</sequence>
<accession>W2SD15</accession>
<proteinExistence type="predicted"/>
<dbReference type="OrthoDB" id="309640at2759"/>
<dbReference type="InterPro" id="IPR025676">
    <property type="entry name" value="Clr5_dom"/>
</dbReference>
<dbReference type="PANTHER" id="PTHR38788:SF3">
    <property type="entry name" value="CLR5 DOMAIN-CONTAINING PROTEIN"/>
    <property type="match status" value="1"/>
</dbReference>